<evidence type="ECO:0000256" key="2">
    <source>
        <dbReference type="ARBA" id="ARBA00022679"/>
    </source>
</evidence>
<sequence length="244" mass="27116">MATNEDFFSSLLELDDVTSLSGAVAVTRDICQSCNRPNTVCICASFPKDPLNIHTHLIILQHPNEIKRPMATVPLLSKCVVSKKCTVLRGKNFSPLKYPIIRQCLENRPQCAVLYPLSDAIVLPSSTPIPAIQYLIVIDGTWRQAKSMYKGNNYLSELTHLSIDIKQTSQYVIRTQPTDSCLSTIEAIAFCLEHIEGDPLIPGVLLSPLKALCSHQLIYGAKTHVSKEREKQLAKQADKSKIED</sequence>
<dbReference type="Pfam" id="PF03942">
    <property type="entry name" value="DTW"/>
    <property type="match status" value="1"/>
</dbReference>
<dbReference type="PANTHER" id="PTHR21392">
    <property type="entry name" value="TRNA-URIDINE AMINOCARBOXYPROPYLTRANSFERASE 2"/>
    <property type="match status" value="1"/>
</dbReference>
<evidence type="ECO:0000256" key="4">
    <source>
        <dbReference type="ARBA" id="ARBA00022694"/>
    </source>
</evidence>
<evidence type="ECO:0000256" key="5">
    <source>
        <dbReference type="ARBA" id="ARBA00034489"/>
    </source>
</evidence>
<feature type="domain" description="DTW" evidence="7">
    <location>
        <begin position="27"/>
        <end position="221"/>
    </location>
</feature>
<evidence type="ECO:0000256" key="3">
    <source>
        <dbReference type="ARBA" id="ARBA00022691"/>
    </source>
</evidence>
<comment type="similarity">
    <text evidence="5">Belongs to the TDD superfamily. DTWD2 family.</text>
</comment>
<dbReference type="InterPro" id="IPR005636">
    <property type="entry name" value="DTW"/>
</dbReference>
<proteinExistence type="inferred from homology"/>
<dbReference type="SMART" id="SM01144">
    <property type="entry name" value="DTW"/>
    <property type="match status" value="1"/>
</dbReference>
<protein>
    <recommendedName>
        <fullName evidence="1">tRNA-uridine aminocarboxypropyltransferase</fullName>
        <ecNumber evidence="1">2.5.1.25</ecNumber>
    </recommendedName>
</protein>
<keyword evidence="9" id="KW-1185">Reference proteome</keyword>
<dbReference type="GO" id="GO:0016432">
    <property type="term" value="F:tRNA-uridine aminocarboxypropyltransferase activity"/>
    <property type="evidence" value="ECO:0007669"/>
    <property type="project" value="UniProtKB-EC"/>
</dbReference>
<dbReference type="GO" id="GO:0008033">
    <property type="term" value="P:tRNA processing"/>
    <property type="evidence" value="ECO:0007669"/>
    <property type="project" value="UniProtKB-KW"/>
</dbReference>
<dbReference type="AlphaFoldDB" id="A0AAV7JKL9"/>
<evidence type="ECO:0000313" key="8">
    <source>
        <dbReference type="EMBL" id="KAI6649440.1"/>
    </source>
</evidence>
<evidence type="ECO:0000259" key="7">
    <source>
        <dbReference type="SMART" id="SM01144"/>
    </source>
</evidence>
<dbReference type="InterPro" id="IPR039262">
    <property type="entry name" value="DTWD2/TAPT"/>
</dbReference>
<dbReference type="Proteomes" id="UP001165289">
    <property type="component" value="Unassembled WGS sequence"/>
</dbReference>
<evidence type="ECO:0000256" key="6">
    <source>
        <dbReference type="ARBA" id="ARBA00048718"/>
    </source>
</evidence>
<keyword evidence="2" id="KW-0808">Transferase</keyword>
<comment type="caution">
    <text evidence="8">The sequence shown here is derived from an EMBL/GenBank/DDBJ whole genome shotgun (WGS) entry which is preliminary data.</text>
</comment>
<organism evidence="8 9">
    <name type="scientific">Oopsacas minuta</name>
    <dbReference type="NCBI Taxonomy" id="111878"/>
    <lineage>
        <taxon>Eukaryota</taxon>
        <taxon>Metazoa</taxon>
        <taxon>Porifera</taxon>
        <taxon>Hexactinellida</taxon>
        <taxon>Hexasterophora</taxon>
        <taxon>Lyssacinosida</taxon>
        <taxon>Leucopsacidae</taxon>
        <taxon>Oopsacas</taxon>
    </lineage>
</organism>
<evidence type="ECO:0000256" key="1">
    <source>
        <dbReference type="ARBA" id="ARBA00012386"/>
    </source>
</evidence>
<evidence type="ECO:0000313" key="9">
    <source>
        <dbReference type="Proteomes" id="UP001165289"/>
    </source>
</evidence>
<dbReference type="EC" id="2.5.1.25" evidence="1"/>
<dbReference type="PANTHER" id="PTHR21392:SF0">
    <property type="entry name" value="TRNA-URIDINE AMINOCARBOXYPROPYLTRANSFERASE 2"/>
    <property type="match status" value="1"/>
</dbReference>
<reference evidence="8 9" key="1">
    <citation type="journal article" date="2023" name="BMC Biol.">
        <title>The compact genome of the sponge Oopsacas minuta (Hexactinellida) is lacking key metazoan core genes.</title>
        <authorList>
            <person name="Santini S."/>
            <person name="Schenkelaars Q."/>
            <person name="Jourda C."/>
            <person name="Duchesne M."/>
            <person name="Belahbib H."/>
            <person name="Rocher C."/>
            <person name="Selva M."/>
            <person name="Riesgo A."/>
            <person name="Vervoort M."/>
            <person name="Leys S.P."/>
            <person name="Kodjabachian L."/>
            <person name="Le Bivic A."/>
            <person name="Borchiellini C."/>
            <person name="Claverie J.M."/>
            <person name="Renard E."/>
        </authorList>
    </citation>
    <scope>NUCLEOTIDE SEQUENCE [LARGE SCALE GENOMIC DNA]</scope>
    <source>
        <strain evidence="8">SPO-2</strain>
    </source>
</reference>
<gene>
    <name evidence="8" type="ORF">LOD99_11805</name>
</gene>
<dbReference type="EMBL" id="JAKMXF010000321">
    <property type="protein sequence ID" value="KAI6649440.1"/>
    <property type="molecule type" value="Genomic_DNA"/>
</dbReference>
<name>A0AAV7JKL9_9METZ</name>
<comment type="catalytic activity">
    <reaction evidence="6">
        <text>a uridine in tRNA + S-adenosyl-L-methionine = a 3-[(3S)-3-amino-3-carboxypropyl]uridine in tRNA + S-methyl-5'-thioadenosine + H(+)</text>
        <dbReference type="Rhea" id="RHEA:62432"/>
        <dbReference type="Rhea" id="RHEA-COMP:13339"/>
        <dbReference type="Rhea" id="RHEA-COMP:16092"/>
        <dbReference type="ChEBI" id="CHEBI:15378"/>
        <dbReference type="ChEBI" id="CHEBI:17509"/>
        <dbReference type="ChEBI" id="CHEBI:59789"/>
        <dbReference type="ChEBI" id="CHEBI:65315"/>
        <dbReference type="ChEBI" id="CHEBI:82930"/>
        <dbReference type="EC" id="2.5.1.25"/>
    </reaction>
</comment>
<keyword evidence="4" id="KW-0819">tRNA processing</keyword>
<accession>A0AAV7JKL9</accession>
<keyword evidence="3" id="KW-0949">S-adenosyl-L-methionine</keyword>